<dbReference type="Pfam" id="PF21948">
    <property type="entry name" value="LplA-B_cat"/>
    <property type="match status" value="1"/>
</dbReference>
<dbReference type="SUPFAM" id="SSF55681">
    <property type="entry name" value="Class II aaRS and biotin synthetases"/>
    <property type="match status" value="1"/>
</dbReference>
<evidence type="ECO:0000313" key="14">
    <source>
        <dbReference type="Proteomes" id="UP000198816"/>
    </source>
</evidence>
<dbReference type="EC" id="2.3.1.181" evidence="6 7"/>
<comment type="pathway">
    <text evidence="1 6 7">Protein modification; protein lipoylation via endogenous pathway; protein N(6)-(lipoyl)lysine from octanoyl-[acyl-carrier-protein]: step 1/2.</text>
</comment>
<feature type="active site" description="Acyl-thioester intermediate" evidence="6 8">
    <location>
        <position position="191"/>
    </location>
</feature>
<comment type="catalytic activity">
    <reaction evidence="6 7">
        <text>octanoyl-[ACP] + L-lysyl-[protein] = N(6)-octanoyl-L-lysyl-[protein] + holo-[ACP] + H(+)</text>
        <dbReference type="Rhea" id="RHEA:17665"/>
        <dbReference type="Rhea" id="RHEA-COMP:9636"/>
        <dbReference type="Rhea" id="RHEA-COMP:9685"/>
        <dbReference type="Rhea" id="RHEA-COMP:9752"/>
        <dbReference type="Rhea" id="RHEA-COMP:9928"/>
        <dbReference type="ChEBI" id="CHEBI:15378"/>
        <dbReference type="ChEBI" id="CHEBI:29969"/>
        <dbReference type="ChEBI" id="CHEBI:64479"/>
        <dbReference type="ChEBI" id="CHEBI:78463"/>
        <dbReference type="ChEBI" id="CHEBI:78809"/>
        <dbReference type="EC" id="2.3.1.181"/>
    </reaction>
</comment>
<keyword evidence="14" id="KW-1185">Reference proteome</keyword>
<comment type="similarity">
    <text evidence="6 7">Belongs to the LipB family.</text>
</comment>
<evidence type="ECO:0000313" key="13">
    <source>
        <dbReference type="EMBL" id="SDW57197.1"/>
    </source>
</evidence>
<comment type="miscellaneous">
    <text evidence="6">In the reaction, the free carboxyl group of octanoic acid is attached via an amide linkage to the epsilon-amino group of a specific lysine residue of lipoyl domains of lipoate-dependent enzymes.</text>
</comment>
<evidence type="ECO:0000256" key="4">
    <source>
        <dbReference type="ARBA" id="ARBA00023315"/>
    </source>
</evidence>
<dbReference type="Proteomes" id="UP000198816">
    <property type="component" value="Unassembled WGS sequence"/>
</dbReference>
<keyword evidence="3 6" id="KW-0808">Transferase</keyword>
<evidence type="ECO:0000256" key="6">
    <source>
        <dbReference type="HAMAP-Rule" id="MF_00013"/>
    </source>
</evidence>
<dbReference type="PIRSF" id="PIRSF016262">
    <property type="entry name" value="LPLase"/>
    <property type="match status" value="1"/>
</dbReference>
<dbReference type="PROSITE" id="PS51733">
    <property type="entry name" value="BPL_LPL_CATALYTIC"/>
    <property type="match status" value="1"/>
</dbReference>
<sequence>MSPTQHENDALHSGRGVSAESDGPRPLLVRRLPGYRDYLPTLEAMRGFTDLRGPDTPDELWLLEHPPVFTLGQAGREEHLLDPGAIPVIKVDRGGQVTYHGPGQLVVYVLLDLRRAGLGVKRLVGLLEQAVIDLLATLDVTAERRADAPGVYVAGAKIASLGLRIRNGCSYHGLALNVNLDLGPFGRINPCGYPGLAVTRLLDLVPGVSIPEIEAGLVRLLAASLGMTATPRVV</sequence>
<dbReference type="InterPro" id="IPR004143">
    <property type="entry name" value="BPL_LPL_catalytic"/>
</dbReference>
<comment type="function">
    <text evidence="5 6 7">Catalyzes the transfer of endogenously produced octanoic acid from octanoyl-acyl-carrier-protein onto the lipoyl domains of lipoate-dependent enzymes. Lipoyl-ACP can also act as a substrate although octanoyl-ACP is likely to be the physiological substrate.</text>
</comment>
<reference evidence="14" key="1">
    <citation type="submission" date="2016-10" db="EMBL/GenBank/DDBJ databases">
        <authorList>
            <person name="Varghese N."/>
            <person name="Submissions S."/>
        </authorList>
    </citation>
    <scope>NUCLEOTIDE SEQUENCE [LARGE SCALE GENOMIC DNA]</scope>
    <source>
        <strain evidence="14">DSM 217</strain>
    </source>
</reference>
<proteinExistence type="inferred from homology"/>
<organism evidence="13 14">
    <name type="scientific">Thiocapsa roseopersicina</name>
    <dbReference type="NCBI Taxonomy" id="1058"/>
    <lineage>
        <taxon>Bacteria</taxon>
        <taxon>Pseudomonadati</taxon>
        <taxon>Pseudomonadota</taxon>
        <taxon>Gammaproteobacteria</taxon>
        <taxon>Chromatiales</taxon>
        <taxon>Chromatiaceae</taxon>
        <taxon>Thiocapsa</taxon>
    </lineage>
</organism>
<evidence type="ECO:0000256" key="10">
    <source>
        <dbReference type="PIRSR" id="PIRSR016262-3"/>
    </source>
</evidence>
<evidence type="ECO:0000256" key="11">
    <source>
        <dbReference type="SAM" id="MobiDB-lite"/>
    </source>
</evidence>
<name>A0A1H2UMB4_THIRO</name>
<dbReference type="EMBL" id="FNNZ01000005">
    <property type="protein sequence ID" value="SDW57197.1"/>
    <property type="molecule type" value="Genomic_DNA"/>
</dbReference>
<dbReference type="STRING" id="1058.SAMN05421783_105176"/>
<dbReference type="UniPathway" id="UPA00538">
    <property type="reaction ID" value="UER00592"/>
</dbReference>
<dbReference type="NCBIfam" id="NF010922">
    <property type="entry name" value="PRK14342.1"/>
    <property type="match status" value="1"/>
</dbReference>
<dbReference type="InterPro" id="IPR000544">
    <property type="entry name" value="Octanoyltransferase"/>
</dbReference>
<evidence type="ECO:0000259" key="12">
    <source>
        <dbReference type="PROSITE" id="PS51733"/>
    </source>
</evidence>
<keyword evidence="4 6" id="KW-0012">Acyltransferase</keyword>
<dbReference type="FunFam" id="3.30.930.10:FF:000020">
    <property type="entry name" value="Octanoyltransferase"/>
    <property type="match status" value="1"/>
</dbReference>
<dbReference type="PROSITE" id="PS01313">
    <property type="entry name" value="LIPB"/>
    <property type="match status" value="1"/>
</dbReference>
<evidence type="ECO:0000256" key="3">
    <source>
        <dbReference type="ARBA" id="ARBA00022679"/>
    </source>
</evidence>
<accession>A0A1H2UMB4</accession>
<dbReference type="GO" id="GO:0033819">
    <property type="term" value="F:lipoyl(octanoyl) transferase activity"/>
    <property type="evidence" value="ECO:0007669"/>
    <property type="project" value="UniProtKB-EC"/>
</dbReference>
<dbReference type="AlphaFoldDB" id="A0A1H2UMB4"/>
<feature type="domain" description="BPL/LPL catalytic" evidence="12">
    <location>
        <begin position="54"/>
        <end position="229"/>
    </location>
</feature>
<evidence type="ECO:0000256" key="9">
    <source>
        <dbReference type="PIRSR" id="PIRSR016262-2"/>
    </source>
</evidence>
<feature type="binding site" evidence="6 9">
    <location>
        <begin position="93"/>
        <end position="100"/>
    </location>
    <ligand>
        <name>substrate</name>
    </ligand>
</feature>
<feature type="binding site" evidence="6 9">
    <location>
        <begin position="160"/>
        <end position="162"/>
    </location>
    <ligand>
        <name>substrate</name>
    </ligand>
</feature>
<feature type="binding site" evidence="6 9">
    <location>
        <begin position="173"/>
        <end position="175"/>
    </location>
    <ligand>
        <name>substrate</name>
    </ligand>
</feature>
<feature type="compositionally biased region" description="Basic and acidic residues" evidence="11">
    <location>
        <begin position="1"/>
        <end position="12"/>
    </location>
</feature>
<dbReference type="InterPro" id="IPR045864">
    <property type="entry name" value="aa-tRNA-synth_II/BPL/LPL"/>
</dbReference>
<feature type="region of interest" description="Disordered" evidence="11">
    <location>
        <begin position="1"/>
        <end position="26"/>
    </location>
</feature>
<comment type="subcellular location">
    <subcellularLocation>
        <location evidence="6">Cytoplasm</location>
    </subcellularLocation>
</comment>
<dbReference type="GO" id="GO:0009249">
    <property type="term" value="P:protein lipoylation"/>
    <property type="evidence" value="ECO:0007669"/>
    <property type="project" value="InterPro"/>
</dbReference>
<evidence type="ECO:0000256" key="5">
    <source>
        <dbReference type="ARBA" id="ARBA00024732"/>
    </source>
</evidence>
<dbReference type="GO" id="GO:0005737">
    <property type="term" value="C:cytoplasm"/>
    <property type="evidence" value="ECO:0007669"/>
    <property type="project" value="UniProtKB-SubCell"/>
</dbReference>
<dbReference type="HAMAP" id="MF_00013">
    <property type="entry name" value="LipB"/>
    <property type="match status" value="1"/>
</dbReference>
<evidence type="ECO:0000256" key="8">
    <source>
        <dbReference type="PIRSR" id="PIRSR016262-1"/>
    </source>
</evidence>
<evidence type="ECO:0000256" key="7">
    <source>
        <dbReference type="PIRNR" id="PIRNR016262"/>
    </source>
</evidence>
<protein>
    <recommendedName>
        <fullName evidence="6 7">Octanoyltransferase</fullName>
        <ecNumber evidence="6 7">2.3.1.181</ecNumber>
    </recommendedName>
    <alternativeName>
        <fullName evidence="6">Lipoate-protein ligase B</fullName>
    </alternativeName>
    <alternativeName>
        <fullName evidence="6">Lipoyl/octanoyl transferase</fullName>
    </alternativeName>
    <alternativeName>
        <fullName evidence="6">Octanoyl-[acyl-carrier-protein]-protein N-octanoyltransferase</fullName>
    </alternativeName>
</protein>
<evidence type="ECO:0000256" key="1">
    <source>
        <dbReference type="ARBA" id="ARBA00004821"/>
    </source>
</evidence>
<dbReference type="PANTHER" id="PTHR10993:SF7">
    <property type="entry name" value="LIPOYLTRANSFERASE 2, MITOCHONDRIAL-RELATED"/>
    <property type="match status" value="1"/>
</dbReference>
<evidence type="ECO:0000256" key="2">
    <source>
        <dbReference type="ARBA" id="ARBA00022490"/>
    </source>
</evidence>
<gene>
    <name evidence="6" type="primary">lipB</name>
    <name evidence="13" type="ORF">SAMN05421783_105176</name>
</gene>
<dbReference type="Gene3D" id="3.30.930.10">
    <property type="entry name" value="Bira Bifunctional Protein, Domain 2"/>
    <property type="match status" value="1"/>
</dbReference>
<dbReference type="CDD" id="cd16444">
    <property type="entry name" value="LipB"/>
    <property type="match status" value="1"/>
</dbReference>
<dbReference type="PANTHER" id="PTHR10993">
    <property type="entry name" value="OCTANOYLTRANSFERASE"/>
    <property type="match status" value="1"/>
</dbReference>
<dbReference type="NCBIfam" id="TIGR00214">
    <property type="entry name" value="lipB"/>
    <property type="match status" value="1"/>
</dbReference>
<keyword evidence="2 6" id="KW-0963">Cytoplasm</keyword>
<feature type="site" description="Lowers pKa of active site Cys" evidence="6 10">
    <location>
        <position position="157"/>
    </location>
</feature>
<dbReference type="InterPro" id="IPR020605">
    <property type="entry name" value="Octanoyltransferase_CS"/>
</dbReference>